<gene>
    <name evidence="2" type="ORF">Cygsa01_00044</name>
</gene>
<accession>A0AAU6W349</accession>
<reference evidence="2" key="1">
    <citation type="journal article" date="2024" name="J. Gen. Virol.">
        <title>Novel phages of Pseudomonas syringae unveil numerous potential auxiliary metabolic genes.</title>
        <authorList>
            <person name="Feltin C."/>
            <person name="Garneau J.R."/>
            <person name="Morris C.E."/>
            <person name="Berard A."/>
            <person name="Torres-Barcelo C."/>
        </authorList>
    </citation>
    <scope>NUCLEOTIDE SEQUENCE</scope>
</reference>
<evidence type="ECO:0000313" key="2">
    <source>
        <dbReference type="EMBL" id="XAI71090.1"/>
    </source>
</evidence>
<feature type="compositionally biased region" description="Low complexity" evidence="1">
    <location>
        <begin position="123"/>
        <end position="148"/>
    </location>
</feature>
<sequence length="274" mass="28316">MNASKLIHAELQLVIEFNAESTQAEIRAKSLELGAPIGKTSLSNLLNRKVEQTGGWTLVAANAEEDFAGDDNKAPLTGEFIPANEAPAGNAQDAAPAADPTPAVVAAEGAINELQQFVDEANNAAAPASSDAAPAAPVAPAADAPADAPKAEEAPKAAAPKPAAPAKTGGAPRYERDASIQALMALTDYEPILKEAPTETYVTLKLKKARIQATIGVRGVTLMLFPLKGLVLQEIDPAKTGWTVKAQYAKVGVYAPELVGKALVDIEAEIAKLA</sequence>
<organism evidence="2">
    <name type="scientific">Pseudomonas phage Cygsa01</name>
    <dbReference type="NCBI Taxonomy" id="3138529"/>
    <lineage>
        <taxon>Viruses</taxon>
    </lineage>
</organism>
<dbReference type="EMBL" id="PP179332">
    <property type="protein sequence ID" value="XAI71090.1"/>
    <property type="molecule type" value="Genomic_DNA"/>
</dbReference>
<name>A0AAU6W349_9VIRU</name>
<feature type="region of interest" description="Disordered" evidence="1">
    <location>
        <begin position="69"/>
        <end position="102"/>
    </location>
</feature>
<feature type="compositionally biased region" description="Low complexity" evidence="1">
    <location>
        <begin position="156"/>
        <end position="167"/>
    </location>
</feature>
<feature type="compositionally biased region" description="Low complexity" evidence="1">
    <location>
        <begin position="83"/>
        <end position="102"/>
    </location>
</feature>
<evidence type="ECO:0000256" key="1">
    <source>
        <dbReference type="SAM" id="MobiDB-lite"/>
    </source>
</evidence>
<feature type="region of interest" description="Disordered" evidence="1">
    <location>
        <begin position="123"/>
        <end position="173"/>
    </location>
</feature>
<protein>
    <submittedName>
        <fullName evidence="2">Uncharacterized protein</fullName>
    </submittedName>
</protein>
<proteinExistence type="predicted"/>